<feature type="domain" description="HTH tetR-type" evidence="3">
    <location>
        <begin position="4"/>
        <end position="64"/>
    </location>
</feature>
<evidence type="ECO:0000313" key="5">
    <source>
        <dbReference type="Proteomes" id="UP001597112"/>
    </source>
</evidence>
<dbReference type="Proteomes" id="UP001597112">
    <property type="component" value="Unassembled WGS sequence"/>
</dbReference>
<dbReference type="PANTHER" id="PTHR30055:SF207">
    <property type="entry name" value="HTH-TYPE TRANSCRIPTIONAL REPRESSOR FATR"/>
    <property type="match status" value="1"/>
</dbReference>
<evidence type="ECO:0000256" key="1">
    <source>
        <dbReference type="ARBA" id="ARBA00023125"/>
    </source>
</evidence>
<organism evidence="4 5">
    <name type="scientific">Ohtaekwangia kribbensis</name>
    <dbReference type="NCBI Taxonomy" id="688913"/>
    <lineage>
        <taxon>Bacteria</taxon>
        <taxon>Pseudomonadati</taxon>
        <taxon>Bacteroidota</taxon>
        <taxon>Cytophagia</taxon>
        <taxon>Cytophagales</taxon>
        <taxon>Fulvivirgaceae</taxon>
        <taxon>Ohtaekwangia</taxon>
    </lineage>
</organism>
<dbReference type="PRINTS" id="PR00455">
    <property type="entry name" value="HTHTETR"/>
</dbReference>
<dbReference type="InterPro" id="IPR054422">
    <property type="entry name" value="TetR-like_HI_0893_C"/>
</dbReference>
<dbReference type="InterPro" id="IPR050109">
    <property type="entry name" value="HTH-type_TetR-like_transc_reg"/>
</dbReference>
<dbReference type="Gene3D" id="1.10.357.10">
    <property type="entry name" value="Tetracycline Repressor, domain 2"/>
    <property type="match status" value="1"/>
</dbReference>
<dbReference type="PROSITE" id="PS50977">
    <property type="entry name" value="HTH_TETR_2"/>
    <property type="match status" value="1"/>
</dbReference>
<accession>A0ABW3KC87</accession>
<proteinExistence type="predicted"/>
<keyword evidence="5" id="KW-1185">Reference proteome</keyword>
<keyword evidence="1 2" id="KW-0238">DNA-binding</keyword>
<dbReference type="RefSeq" id="WP_377586402.1">
    <property type="nucleotide sequence ID" value="NZ_JBHTKA010000016.1"/>
</dbReference>
<evidence type="ECO:0000313" key="4">
    <source>
        <dbReference type="EMBL" id="MFD1003567.1"/>
    </source>
</evidence>
<sequence>MEQPDKKHVIFQTVLELIREKGFHGTPVSMIAERANVAAGTIYHYFDSKEVMLLELYKYIKEQVQAIVVKTEQSSQTYPEQFYQLWMALYQFYINNPNVLGFFEQFVNSPYYTDELADNTCALRKTLLDFVSKGVKQNVLMPLRPEILSALFHGNVLTMAKMHKLRKVVLKKEEVSEVIDACWRSVTRPGTGYPDKRTIDFKLNKNGK</sequence>
<evidence type="ECO:0000259" key="3">
    <source>
        <dbReference type="PROSITE" id="PS50977"/>
    </source>
</evidence>
<dbReference type="InterPro" id="IPR001647">
    <property type="entry name" value="HTH_TetR"/>
</dbReference>
<evidence type="ECO:0000256" key="2">
    <source>
        <dbReference type="PROSITE-ProRule" id="PRU00335"/>
    </source>
</evidence>
<dbReference type="EMBL" id="JBHTKA010000016">
    <property type="protein sequence ID" value="MFD1003567.1"/>
    <property type="molecule type" value="Genomic_DNA"/>
</dbReference>
<reference evidence="5" key="1">
    <citation type="journal article" date="2019" name="Int. J. Syst. Evol. Microbiol.">
        <title>The Global Catalogue of Microorganisms (GCM) 10K type strain sequencing project: providing services to taxonomists for standard genome sequencing and annotation.</title>
        <authorList>
            <consortium name="The Broad Institute Genomics Platform"/>
            <consortium name="The Broad Institute Genome Sequencing Center for Infectious Disease"/>
            <person name="Wu L."/>
            <person name="Ma J."/>
        </authorList>
    </citation>
    <scope>NUCLEOTIDE SEQUENCE [LARGE SCALE GENOMIC DNA]</scope>
    <source>
        <strain evidence="5">CCUG 58938</strain>
    </source>
</reference>
<comment type="caution">
    <text evidence="4">The sequence shown here is derived from an EMBL/GenBank/DDBJ whole genome shotgun (WGS) entry which is preliminary data.</text>
</comment>
<dbReference type="Pfam" id="PF22604">
    <property type="entry name" value="TetR_HI_0893_C"/>
    <property type="match status" value="1"/>
</dbReference>
<dbReference type="Pfam" id="PF00440">
    <property type="entry name" value="TetR_N"/>
    <property type="match status" value="1"/>
</dbReference>
<protein>
    <submittedName>
        <fullName evidence="4">TetR/AcrR family transcriptional regulator</fullName>
    </submittedName>
</protein>
<name>A0ABW3KC87_9BACT</name>
<dbReference type="SUPFAM" id="SSF46689">
    <property type="entry name" value="Homeodomain-like"/>
    <property type="match status" value="1"/>
</dbReference>
<dbReference type="PANTHER" id="PTHR30055">
    <property type="entry name" value="HTH-TYPE TRANSCRIPTIONAL REGULATOR RUTR"/>
    <property type="match status" value="1"/>
</dbReference>
<feature type="DNA-binding region" description="H-T-H motif" evidence="2">
    <location>
        <begin position="27"/>
        <end position="46"/>
    </location>
</feature>
<gene>
    <name evidence="4" type="ORF">ACFQ21_29855</name>
</gene>
<dbReference type="InterPro" id="IPR009057">
    <property type="entry name" value="Homeodomain-like_sf"/>
</dbReference>